<name>A0A1F6EKK5_9BACT</name>
<feature type="signal peptide" evidence="2">
    <location>
        <begin position="1"/>
        <end position="34"/>
    </location>
</feature>
<comment type="caution">
    <text evidence="3">The sequence shown here is derived from an EMBL/GenBank/DDBJ whole genome shotgun (WGS) entry which is preliminary data.</text>
</comment>
<keyword evidence="2" id="KW-0732">Signal</keyword>
<evidence type="ECO:0000313" key="3">
    <source>
        <dbReference type="EMBL" id="OGG74158.1"/>
    </source>
</evidence>
<keyword evidence="1" id="KW-0812">Transmembrane</keyword>
<reference evidence="3 4" key="1">
    <citation type="journal article" date="2016" name="Nat. Commun.">
        <title>Thousands of microbial genomes shed light on interconnected biogeochemical processes in an aquifer system.</title>
        <authorList>
            <person name="Anantharaman K."/>
            <person name="Brown C.T."/>
            <person name="Hug L.A."/>
            <person name="Sharon I."/>
            <person name="Castelle C.J."/>
            <person name="Probst A.J."/>
            <person name="Thomas B.C."/>
            <person name="Singh A."/>
            <person name="Wilkins M.J."/>
            <person name="Karaoz U."/>
            <person name="Brodie E.L."/>
            <person name="Williams K.H."/>
            <person name="Hubbard S.S."/>
            <person name="Banfield J.F."/>
        </authorList>
    </citation>
    <scope>NUCLEOTIDE SEQUENCE [LARGE SCALE GENOMIC DNA]</scope>
</reference>
<feature type="transmembrane region" description="Helical" evidence="1">
    <location>
        <begin position="198"/>
        <end position="217"/>
    </location>
</feature>
<evidence type="ECO:0000313" key="4">
    <source>
        <dbReference type="Proteomes" id="UP000178427"/>
    </source>
</evidence>
<feature type="chain" id="PRO_5009524223" evidence="2">
    <location>
        <begin position="35"/>
        <end position="278"/>
    </location>
</feature>
<dbReference type="EMBL" id="MFMA01000004">
    <property type="protein sequence ID" value="OGG74158.1"/>
    <property type="molecule type" value="Genomic_DNA"/>
</dbReference>
<evidence type="ECO:0000256" key="2">
    <source>
        <dbReference type="SAM" id="SignalP"/>
    </source>
</evidence>
<organism evidence="3 4">
    <name type="scientific">Candidatus Kaiserbacteria bacterium RIFCSPLOWO2_01_FULL_54_20</name>
    <dbReference type="NCBI Taxonomy" id="1798513"/>
    <lineage>
        <taxon>Bacteria</taxon>
        <taxon>Candidatus Kaiseribacteriota</taxon>
    </lineage>
</organism>
<gene>
    <name evidence="3" type="ORF">A3A40_03280</name>
</gene>
<accession>A0A1F6EKK5</accession>
<protein>
    <submittedName>
        <fullName evidence="3">Uncharacterized protein</fullName>
    </submittedName>
</protein>
<proteinExistence type="predicted"/>
<dbReference type="AlphaFoldDB" id="A0A1F6EKK5"/>
<evidence type="ECO:0000256" key="1">
    <source>
        <dbReference type="SAM" id="Phobius"/>
    </source>
</evidence>
<keyword evidence="1" id="KW-1133">Transmembrane helix</keyword>
<sequence>MNSITNSTVRNLSIALATLLLVAVSFAVAPKAQAADLGGWDDVGYFDMSEPTYGGGGWDDVGYYDMSQPSYDSYYDDYYTPSSGGYGGGSFFGGSGFMGSSGFTRPGNVNSNTNINENTCTNGSCNQNINAPTNIVTNYPAQQTYPVYQPVPTYPMVYVPPAQPYYQQPIAYNNRPAPYVTLSAVPYTGLDLGPWGTAMYWGFLVLWCLIAAYLIAVKKIQNKIAAWFVGGTEPSQNISSQKVLGSASPQPDHFAQKYSAPKLAGIDPFIQSQINRAK</sequence>
<keyword evidence="1" id="KW-0472">Membrane</keyword>
<dbReference type="Proteomes" id="UP000178427">
    <property type="component" value="Unassembled WGS sequence"/>
</dbReference>